<evidence type="ECO:0008006" key="4">
    <source>
        <dbReference type="Google" id="ProtNLM"/>
    </source>
</evidence>
<dbReference type="EMBL" id="MTEJ01000208">
    <property type="protein sequence ID" value="OQX07489.1"/>
    <property type="molecule type" value="Genomic_DNA"/>
</dbReference>
<comment type="caution">
    <text evidence="2">The sequence shown here is derived from an EMBL/GenBank/DDBJ whole genome shotgun (WGS) entry which is preliminary data.</text>
</comment>
<gene>
    <name evidence="2" type="ORF">BWK73_28005</name>
</gene>
<dbReference type="Proteomes" id="UP000192491">
    <property type="component" value="Unassembled WGS sequence"/>
</dbReference>
<sequence>MFETDWIIAAVEGETADGRGISKEQVQQMADSYNPQVYAAKIWLEHLRGTLPDSVFKALGTVSGVKADTIKSGELKGKLALFVKLTPSPELIAMVRNGQKTHLSIEMHPEFPTTGGAYLMGLGVTDSPASLGTGIMKFSTTKRPENVFSVPLVCELGNCDNQQDDLAAIRSMLEKLTANPDPWKGKTEPDPTNPPHQFAAHSDLDKLRNDFAELTAKFQKFEDFMAEDVTPVRRELGGRSLENNRIGY</sequence>
<organism evidence="2 3">
    <name type="scientific">Thiothrix lacustris</name>
    <dbReference type="NCBI Taxonomy" id="525917"/>
    <lineage>
        <taxon>Bacteria</taxon>
        <taxon>Pseudomonadati</taxon>
        <taxon>Pseudomonadota</taxon>
        <taxon>Gammaproteobacteria</taxon>
        <taxon>Thiotrichales</taxon>
        <taxon>Thiotrichaceae</taxon>
        <taxon>Thiothrix</taxon>
    </lineage>
</organism>
<protein>
    <recommendedName>
        <fullName evidence="4">Phage capsid protein</fullName>
    </recommendedName>
</protein>
<evidence type="ECO:0000313" key="2">
    <source>
        <dbReference type="EMBL" id="OQX07489.1"/>
    </source>
</evidence>
<dbReference type="AlphaFoldDB" id="A0A1Y1QKE9"/>
<dbReference type="Pfam" id="PF05929">
    <property type="entry name" value="Phage_GPO"/>
    <property type="match status" value="1"/>
</dbReference>
<accession>A0A1Y1QKE9</accession>
<evidence type="ECO:0000256" key="1">
    <source>
        <dbReference type="SAM" id="MobiDB-lite"/>
    </source>
</evidence>
<evidence type="ECO:0000313" key="3">
    <source>
        <dbReference type="Proteomes" id="UP000192491"/>
    </source>
</evidence>
<dbReference type="InterPro" id="IPR009228">
    <property type="entry name" value="Capsid_scaffold_GpO"/>
</dbReference>
<reference evidence="2 3" key="1">
    <citation type="submission" date="2017-01" db="EMBL/GenBank/DDBJ databases">
        <title>Novel large sulfur bacteria in the metagenomes of groundwater-fed chemosynthetic microbial mats in the Lake Huron basin.</title>
        <authorList>
            <person name="Sharrar A.M."/>
            <person name="Flood B.E."/>
            <person name="Bailey J.V."/>
            <person name="Jones D.S."/>
            <person name="Biddanda B."/>
            <person name="Ruberg S.A."/>
            <person name="Marcus D.N."/>
            <person name="Dick G.J."/>
        </authorList>
    </citation>
    <scope>NUCLEOTIDE SEQUENCE [LARGE SCALE GENOMIC DNA]</scope>
    <source>
        <strain evidence="2">A8</strain>
    </source>
</reference>
<proteinExistence type="predicted"/>
<name>A0A1Y1QKE9_9GAMM</name>
<feature type="region of interest" description="Disordered" evidence="1">
    <location>
        <begin position="178"/>
        <end position="199"/>
    </location>
</feature>